<reference evidence="1 2" key="1">
    <citation type="journal article" date="2020" name="Mol. Biol. Evol.">
        <title>Distinct Expression and Methylation Patterns for Genes with Different Fates following a Single Whole-Genome Duplication in Flowering Plants.</title>
        <authorList>
            <person name="Shi T."/>
            <person name="Rahmani R.S."/>
            <person name="Gugger P.F."/>
            <person name="Wang M."/>
            <person name="Li H."/>
            <person name="Zhang Y."/>
            <person name="Li Z."/>
            <person name="Wang Q."/>
            <person name="Van de Peer Y."/>
            <person name="Marchal K."/>
            <person name="Chen J."/>
        </authorList>
    </citation>
    <scope>NUCLEOTIDE SEQUENCE [LARGE SCALE GENOMIC DNA]</scope>
    <source>
        <tissue evidence="1">Leaf</tissue>
    </source>
</reference>
<evidence type="ECO:0000313" key="1">
    <source>
        <dbReference type="EMBL" id="DAD28851.1"/>
    </source>
</evidence>
<accession>A0A822YBF5</accession>
<dbReference type="Proteomes" id="UP000607653">
    <property type="component" value="Unassembled WGS sequence"/>
</dbReference>
<dbReference type="AlphaFoldDB" id="A0A822YBF5"/>
<organism evidence="1 2">
    <name type="scientific">Nelumbo nucifera</name>
    <name type="common">Sacred lotus</name>
    <dbReference type="NCBI Taxonomy" id="4432"/>
    <lineage>
        <taxon>Eukaryota</taxon>
        <taxon>Viridiplantae</taxon>
        <taxon>Streptophyta</taxon>
        <taxon>Embryophyta</taxon>
        <taxon>Tracheophyta</taxon>
        <taxon>Spermatophyta</taxon>
        <taxon>Magnoliopsida</taxon>
        <taxon>Proteales</taxon>
        <taxon>Nelumbonaceae</taxon>
        <taxon>Nelumbo</taxon>
    </lineage>
</organism>
<keyword evidence="2" id="KW-1185">Reference proteome</keyword>
<proteinExistence type="predicted"/>
<name>A0A822YBF5_NELNU</name>
<protein>
    <submittedName>
        <fullName evidence="1">Uncharacterized protein</fullName>
    </submittedName>
</protein>
<evidence type="ECO:0000313" key="2">
    <source>
        <dbReference type="Proteomes" id="UP000607653"/>
    </source>
</evidence>
<dbReference type="EMBL" id="DUZY01000002">
    <property type="protein sequence ID" value="DAD28851.1"/>
    <property type="molecule type" value="Genomic_DNA"/>
</dbReference>
<sequence>MPFGSSIVLFKNNSRRWREEERETGLLGKRDRCICIDGGSSWLFLCCYFLPRCPLYVRAACYFLYLYNGGSSWNTI</sequence>
<gene>
    <name evidence="1" type="ORF">HUJ06_030319</name>
</gene>
<comment type="caution">
    <text evidence="1">The sequence shown here is derived from an EMBL/GenBank/DDBJ whole genome shotgun (WGS) entry which is preliminary data.</text>
</comment>